<dbReference type="InterPro" id="IPR000524">
    <property type="entry name" value="Tscrpt_reg_HTH_GntR"/>
</dbReference>
<dbReference type="InterPro" id="IPR011711">
    <property type="entry name" value="GntR_C"/>
</dbReference>
<dbReference type="PROSITE" id="PS50949">
    <property type="entry name" value="HTH_GNTR"/>
    <property type="match status" value="1"/>
</dbReference>
<comment type="caution">
    <text evidence="5">The sequence shown here is derived from an EMBL/GenBank/DDBJ whole genome shotgun (WGS) entry which is preliminary data.</text>
</comment>
<evidence type="ECO:0000313" key="6">
    <source>
        <dbReference type="Proteomes" id="UP001589865"/>
    </source>
</evidence>
<protein>
    <submittedName>
        <fullName evidence="5">FadR/GntR family transcriptional regulator</fullName>
    </submittedName>
</protein>
<accession>A0ABV6JP93</accession>
<keyword evidence="6" id="KW-1185">Reference proteome</keyword>
<dbReference type="Pfam" id="PF00392">
    <property type="entry name" value="GntR"/>
    <property type="match status" value="1"/>
</dbReference>
<dbReference type="InterPro" id="IPR036388">
    <property type="entry name" value="WH-like_DNA-bd_sf"/>
</dbReference>
<dbReference type="SMART" id="SM00345">
    <property type="entry name" value="HTH_GNTR"/>
    <property type="match status" value="1"/>
</dbReference>
<evidence type="ECO:0000256" key="1">
    <source>
        <dbReference type="ARBA" id="ARBA00023015"/>
    </source>
</evidence>
<reference evidence="5 6" key="1">
    <citation type="submission" date="2024-09" db="EMBL/GenBank/DDBJ databases">
        <authorList>
            <person name="Sun Q."/>
            <person name="Mori K."/>
        </authorList>
    </citation>
    <scope>NUCLEOTIDE SEQUENCE [LARGE SCALE GENOMIC DNA]</scope>
    <source>
        <strain evidence="5 6">TBRC 5777</strain>
    </source>
</reference>
<keyword evidence="1" id="KW-0805">Transcription regulation</keyword>
<dbReference type="SUPFAM" id="SSF48008">
    <property type="entry name" value="GntR ligand-binding domain-like"/>
    <property type="match status" value="1"/>
</dbReference>
<dbReference type="SUPFAM" id="SSF46785">
    <property type="entry name" value="Winged helix' DNA-binding domain"/>
    <property type="match status" value="1"/>
</dbReference>
<organism evidence="5 6">
    <name type="scientific">Roseomonas elaeocarpi</name>
    <dbReference type="NCBI Taxonomy" id="907779"/>
    <lineage>
        <taxon>Bacteria</taxon>
        <taxon>Pseudomonadati</taxon>
        <taxon>Pseudomonadota</taxon>
        <taxon>Alphaproteobacteria</taxon>
        <taxon>Acetobacterales</taxon>
        <taxon>Roseomonadaceae</taxon>
        <taxon>Roseomonas</taxon>
    </lineage>
</organism>
<dbReference type="Gene3D" id="1.20.120.530">
    <property type="entry name" value="GntR ligand-binding domain-like"/>
    <property type="match status" value="1"/>
</dbReference>
<dbReference type="SMART" id="SM00895">
    <property type="entry name" value="FCD"/>
    <property type="match status" value="1"/>
</dbReference>
<dbReference type="EMBL" id="JBHLUN010000003">
    <property type="protein sequence ID" value="MFC0407541.1"/>
    <property type="molecule type" value="Genomic_DNA"/>
</dbReference>
<feature type="domain" description="HTH gntR-type" evidence="4">
    <location>
        <begin position="1"/>
        <end position="62"/>
    </location>
</feature>
<keyword evidence="3" id="KW-0804">Transcription</keyword>
<dbReference type="PRINTS" id="PR00035">
    <property type="entry name" value="HTHGNTR"/>
</dbReference>
<dbReference type="Pfam" id="PF07729">
    <property type="entry name" value="FCD"/>
    <property type="match status" value="1"/>
</dbReference>
<gene>
    <name evidence="5" type="ORF">ACFFGY_04730</name>
</gene>
<dbReference type="PANTHER" id="PTHR43537:SF5">
    <property type="entry name" value="UXU OPERON TRANSCRIPTIONAL REGULATOR"/>
    <property type="match status" value="1"/>
</dbReference>
<dbReference type="CDD" id="cd07377">
    <property type="entry name" value="WHTH_GntR"/>
    <property type="match status" value="1"/>
</dbReference>
<name>A0ABV6JP93_9PROT</name>
<dbReference type="RefSeq" id="WP_377043257.1">
    <property type="nucleotide sequence ID" value="NZ_JBHLUN010000003.1"/>
</dbReference>
<proteinExistence type="predicted"/>
<dbReference type="InterPro" id="IPR008920">
    <property type="entry name" value="TF_FadR/GntR_C"/>
</dbReference>
<evidence type="ECO:0000313" key="5">
    <source>
        <dbReference type="EMBL" id="MFC0407541.1"/>
    </source>
</evidence>
<dbReference type="PANTHER" id="PTHR43537">
    <property type="entry name" value="TRANSCRIPTIONAL REGULATOR, GNTR FAMILY"/>
    <property type="match status" value="1"/>
</dbReference>
<keyword evidence="2" id="KW-0238">DNA-binding</keyword>
<dbReference type="InterPro" id="IPR036390">
    <property type="entry name" value="WH_DNA-bd_sf"/>
</dbReference>
<sequence length="229" mass="24752">MRDLLQQIDEGHLRPGDQLPTERELCVRYGVSRTVVREAVSSLRASGRLAVEQGRGAFVLSPAATAPRYHLQPSEAGAVEDVLKLMEVRIALESEAASLAAQRGTAEGKEHLAALTRRLGESAADAEASAALDRDFHMCVAALSGNSYFGTLLGGLSPQLVPRARLDLFKHDAAARADYLTKLQMEHTHILDAVMRSDAEGARAAMRLHLSNSRERLRAALHEIGGARS</sequence>
<evidence type="ECO:0000256" key="2">
    <source>
        <dbReference type="ARBA" id="ARBA00023125"/>
    </source>
</evidence>
<evidence type="ECO:0000256" key="3">
    <source>
        <dbReference type="ARBA" id="ARBA00023163"/>
    </source>
</evidence>
<dbReference type="Gene3D" id="1.10.10.10">
    <property type="entry name" value="Winged helix-like DNA-binding domain superfamily/Winged helix DNA-binding domain"/>
    <property type="match status" value="1"/>
</dbReference>
<evidence type="ECO:0000259" key="4">
    <source>
        <dbReference type="PROSITE" id="PS50949"/>
    </source>
</evidence>
<dbReference type="Proteomes" id="UP001589865">
    <property type="component" value="Unassembled WGS sequence"/>
</dbReference>